<keyword evidence="4 9" id="KW-1133">Transmembrane helix</keyword>
<feature type="transmembrane region" description="Helical" evidence="9">
    <location>
        <begin position="1091"/>
        <end position="1114"/>
    </location>
</feature>
<feature type="transmembrane region" description="Helical" evidence="9">
    <location>
        <begin position="473"/>
        <end position="499"/>
    </location>
</feature>
<dbReference type="PROSITE" id="PS50156">
    <property type="entry name" value="SSD"/>
    <property type="match status" value="1"/>
</dbReference>
<feature type="region of interest" description="Disordered" evidence="8">
    <location>
        <begin position="1171"/>
        <end position="1199"/>
    </location>
</feature>
<comment type="subcellular location">
    <subcellularLocation>
        <location evidence="1">Membrane</location>
        <topology evidence="1">Multi-pass membrane protein</topology>
    </subcellularLocation>
</comment>
<dbReference type="SUPFAM" id="SSF82866">
    <property type="entry name" value="Multidrug efflux transporter AcrB transmembrane domain"/>
    <property type="match status" value="2"/>
</dbReference>
<evidence type="ECO:0000256" key="6">
    <source>
        <dbReference type="ARBA" id="ARBA00023170"/>
    </source>
</evidence>
<dbReference type="NCBIfam" id="TIGR00918">
    <property type="entry name" value="2A060602"/>
    <property type="match status" value="1"/>
</dbReference>
<feature type="region of interest" description="Disordered" evidence="8">
    <location>
        <begin position="1274"/>
        <end position="1312"/>
    </location>
</feature>
<feature type="transmembrane region" description="Helical" evidence="9">
    <location>
        <begin position="1025"/>
        <end position="1046"/>
    </location>
</feature>
<feature type="transmembrane region" description="Helical" evidence="9">
    <location>
        <begin position="519"/>
        <end position="537"/>
    </location>
</feature>
<protein>
    <submittedName>
        <fullName evidence="11">Ptc</fullName>
    </submittedName>
</protein>
<dbReference type="PANTHER" id="PTHR46022:SF1">
    <property type="entry name" value="PROTEIN PATCHED"/>
    <property type="match status" value="1"/>
</dbReference>
<evidence type="ECO:0000256" key="8">
    <source>
        <dbReference type="SAM" id="MobiDB-lite"/>
    </source>
</evidence>
<dbReference type="InterPro" id="IPR004766">
    <property type="entry name" value="TM_rcpt_patched"/>
</dbReference>
<evidence type="ECO:0000259" key="10">
    <source>
        <dbReference type="PROSITE" id="PS50156"/>
    </source>
</evidence>
<feature type="transmembrane region" description="Helical" evidence="9">
    <location>
        <begin position="577"/>
        <end position="602"/>
    </location>
</feature>
<evidence type="ECO:0000256" key="3">
    <source>
        <dbReference type="ARBA" id="ARBA00022692"/>
    </source>
</evidence>
<evidence type="ECO:0000256" key="7">
    <source>
        <dbReference type="ARBA" id="ARBA00023180"/>
    </source>
</evidence>
<keyword evidence="12" id="KW-1185">Reference proteome</keyword>
<feature type="domain" description="SSD" evidence="10">
    <location>
        <begin position="441"/>
        <end position="602"/>
    </location>
</feature>
<evidence type="ECO:0000256" key="1">
    <source>
        <dbReference type="ARBA" id="ARBA00004141"/>
    </source>
</evidence>
<evidence type="ECO:0000313" key="12">
    <source>
        <dbReference type="Proteomes" id="UP000593567"/>
    </source>
</evidence>
<dbReference type="Proteomes" id="UP000593567">
    <property type="component" value="Unassembled WGS sequence"/>
</dbReference>
<name>A0A7J7J3Z8_BUGNE</name>
<feature type="transmembrane region" description="Helical" evidence="9">
    <location>
        <begin position="998"/>
        <end position="1018"/>
    </location>
</feature>
<dbReference type="Pfam" id="PF12349">
    <property type="entry name" value="Sterol-sensing"/>
    <property type="match status" value="1"/>
</dbReference>
<gene>
    <name evidence="11" type="ORF">EB796_021111</name>
</gene>
<dbReference type="GO" id="GO:0005119">
    <property type="term" value="F:smoothened binding"/>
    <property type="evidence" value="ECO:0007669"/>
    <property type="project" value="TreeGrafter"/>
</dbReference>
<feature type="transmembrane region" description="Helical" evidence="9">
    <location>
        <begin position="720"/>
        <end position="740"/>
    </location>
</feature>
<feature type="transmembrane region" description="Helical" evidence="9">
    <location>
        <begin position="1120"/>
        <end position="1143"/>
    </location>
</feature>
<dbReference type="GO" id="GO:0097108">
    <property type="term" value="F:hedgehog family protein binding"/>
    <property type="evidence" value="ECO:0007669"/>
    <property type="project" value="TreeGrafter"/>
</dbReference>
<feature type="transmembrane region" description="Helical" evidence="9">
    <location>
        <begin position="549"/>
        <end position="571"/>
    </location>
</feature>
<reference evidence="11" key="1">
    <citation type="submission" date="2020-06" db="EMBL/GenBank/DDBJ databases">
        <title>Draft genome of Bugula neritina, a colonial animal packing powerful symbionts and potential medicines.</title>
        <authorList>
            <person name="Rayko M."/>
        </authorList>
    </citation>
    <scope>NUCLEOTIDE SEQUENCE [LARGE SCALE GENOMIC DNA]</scope>
    <source>
        <strain evidence="11">Kwan_BN1</strain>
    </source>
</reference>
<accession>A0A7J7J3Z8</accession>
<evidence type="ECO:0000256" key="9">
    <source>
        <dbReference type="SAM" id="Phobius"/>
    </source>
</evidence>
<evidence type="ECO:0000256" key="5">
    <source>
        <dbReference type="ARBA" id="ARBA00023136"/>
    </source>
</evidence>
<dbReference type="InterPro" id="IPR053958">
    <property type="entry name" value="HMGCR/SNAP/NPC1-like_SSD"/>
</dbReference>
<dbReference type="GO" id="GO:0045879">
    <property type="term" value="P:negative regulation of smoothened signaling pathway"/>
    <property type="evidence" value="ECO:0007669"/>
    <property type="project" value="TreeGrafter"/>
</dbReference>
<dbReference type="OrthoDB" id="5873834at2759"/>
<keyword evidence="3 9" id="KW-0812">Transmembrane</keyword>
<dbReference type="InterPro" id="IPR000731">
    <property type="entry name" value="SSD"/>
</dbReference>
<keyword evidence="7" id="KW-0325">Glycoprotein</keyword>
<proteinExistence type="inferred from homology"/>
<dbReference type="Gene3D" id="1.20.1640.10">
    <property type="entry name" value="Multidrug efflux transporter AcrB transmembrane domain"/>
    <property type="match status" value="2"/>
</dbReference>
<dbReference type="GO" id="GO:0008158">
    <property type="term" value="F:hedgehog receptor activity"/>
    <property type="evidence" value="ECO:0007669"/>
    <property type="project" value="InterPro"/>
</dbReference>
<evidence type="ECO:0000313" key="11">
    <source>
        <dbReference type="EMBL" id="KAF6020587.1"/>
    </source>
</evidence>
<feature type="compositionally biased region" description="Polar residues" evidence="8">
    <location>
        <begin position="1286"/>
        <end position="1298"/>
    </location>
</feature>
<keyword evidence="6" id="KW-0675">Receptor</keyword>
<dbReference type="GO" id="GO:0005886">
    <property type="term" value="C:plasma membrane"/>
    <property type="evidence" value="ECO:0007669"/>
    <property type="project" value="TreeGrafter"/>
</dbReference>
<feature type="transmembrane region" description="Helical" evidence="9">
    <location>
        <begin position="1052"/>
        <end position="1070"/>
    </location>
</feature>
<comment type="caution">
    <text evidence="11">The sequence shown here is derived from an EMBL/GenBank/DDBJ whole genome shotgun (WGS) entry which is preliminary data.</text>
</comment>
<sequence length="1312" mass="145653">MLLLKKITVGLHDIIWNCLLTMTAWNNQSGSYCYQSKKAKDPELSTRTSWVDAQLAYRLVLKGQLSGKKCALLVRSHLQNHLFKLGRFEQRHCGKVLILGLLFLSLFAIGLKTSVVENDINKLWVEEDGRLPKELEYTKSMLGEGYGSENQIVIQTPGTGAKNVLTRESLLNHVEVVTRATKIEVHLFDEIWRLDDLCVKASFPSFENFLVTLLLNKLVPCVVVSPLDCFWEGSKMLGPRRPLLLPASYGLEPITWKNLYPELLVSTLENNMDFDFDIVKDALRRAGLVSGYQKKPCLDPFDPECPVYSVNYRSTETVDSVAPALTGGCFGFAPEFMHWEEDMIVGGVTRNRSNVMVSAEAVQTIIQIMGEQDLYNYYKGTYLVSSIDWSQEKAAQIIEVFQKKFTEVVVSFNNQSNVTDSVSSFTQTSLDELIQEFSEISFVRIGIGYGLMLLYAILTLMNCCNPVHSHAGAGICGVVLVSLSVAAGLGLCSLLGLPFNAATTQIVPFLALGLGVDDMFLMVHTFSQICSSGYTYYQDQAGELVKRAGCTVLLTSLSNSGAFLIAALVPIPALRMFSLQVGILLLFNLITILLIFPAILSIDAWRKKNFRVDVVCCIESAPSTKVTDISALSSPSPTEDKQNTVVVSEVTDNIVTKFAATDYTEYEGTASYSDTGSSQNLTEASKPSTCCDNKTSSKCSALSLSWLVDQFYLPLVEKTWFKVVVFVFNTVLICVSIYGITQVKVGMELTDIVPKETNEYRFLKAQSDYFGFYDMYIVTKDNFQYQLPENQKLMRELHGKISQVSYVIQKDDGSSREFWLDLMVKWLRDLQESYDNDVAAGFFHSNGWYYNASDDAVLAYKLLIQTGDTNNPLDKTQASYKRLVNDEGIIASDAFYNYLTAWVYNDVLAYEVSLASIRPEGKEWFYVPGEGDLLIPKAPSIQFARMSFFLHKLVNTEEIVKCIRAVRDICEDYEELGLDSYPSGLIFTFWEQYINIRYYLLISLVSVLASVFIIITFMMMNPLAAFLLVLTLSVITVELFGFMGLIGIQLSAVPVVILVASVGVGVEFTIHVMTSFITSIGNRQLRTKRSLSFMFAPIVHGAISTLLGIIMLAASQFDFIFRYFFLSLLALVVLGLFNGLVFFPILISVCGPSGEVEPEDLSDSSIPLTRLIITPPSSPEGHRARRRRSSTKKPLADPVVLSTITEEQSGASAASSHSSNQEICSKVTPTVNVETTITPYSKHSSTQGAQSKNGTRSFTKVKTKATVTVEVHTELPGYGGHDSPIVTKTSHSPPTQVEETNDLESAGCVTTL</sequence>
<organism evidence="11 12">
    <name type="scientific">Bugula neritina</name>
    <name type="common">Brown bryozoan</name>
    <name type="synonym">Sertularia neritina</name>
    <dbReference type="NCBI Taxonomy" id="10212"/>
    <lineage>
        <taxon>Eukaryota</taxon>
        <taxon>Metazoa</taxon>
        <taxon>Spiralia</taxon>
        <taxon>Lophotrochozoa</taxon>
        <taxon>Bryozoa</taxon>
        <taxon>Gymnolaemata</taxon>
        <taxon>Cheilostomatida</taxon>
        <taxon>Flustrina</taxon>
        <taxon>Buguloidea</taxon>
        <taxon>Bugulidae</taxon>
        <taxon>Bugula</taxon>
    </lineage>
</organism>
<evidence type="ECO:0000256" key="4">
    <source>
        <dbReference type="ARBA" id="ARBA00022989"/>
    </source>
</evidence>
<dbReference type="PANTHER" id="PTHR46022">
    <property type="entry name" value="PROTEIN PATCHED"/>
    <property type="match status" value="1"/>
</dbReference>
<dbReference type="EMBL" id="VXIV02003159">
    <property type="protein sequence ID" value="KAF6020587.1"/>
    <property type="molecule type" value="Genomic_DNA"/>
</dbReference>
<keyword evidence="5 9" id="KW-0472">Membrane</keyword>
<comment type="similarity">
    <text evidence="2">Belongs to the patched family.</text>
</comment>
<feature type="transmembrane region" description="Helical" evidence="9">
    <location>
        <begin position="442"/>
        <end position="461"/>
    </location>
</feature>
<evidence type="ECO:0000256" key="2">
    <source>
        <dbReference type="ARBA" id="ARBA00005585"/>
    </source>
</evidence>